<evidence type="ECO:0000256" key="1">
    <source>
        <dbReference type="SAM" id="Coils"/>
    </source>
</evidence>
<comment type="caution">
    <text evidence="2">The sequence shown here is derived from an EMBL/GenBank/DDBJ whole genome shotgun (WGS) entry which is preliminary data.</text>
</comment>
<dbReference type="PANTHER" id="PTHR34676:SF8">
    <property type="entry name" value="TRANSMEMBRANE PROTEIN"/>
    <property type="match status" value="1"/>
</dbReference>
<feature type="coiled-coil region" evidence="1">
    <location>
        <begin position="118"/>
        <end position="145"/>
    </location>
</feature>
<proteinExistence type="predicted"/>
<keyword evidence="1" id="KW-0175">Coiled coil</keyword>
<dbReference type="PANTHER" id="PTHR34676">
    <property type="entry name" value="DUF4219 DOMAIN-CONTAINING PROTEIN-RELATED"/>
    <property type="match status" value="1"/>
</dbReference>
<gene>
    <name evidence="2" type="ORF">J1N35_043650</name>
</gene>
<evidence type="ECO:0008006" key="4">
    <source>
        <dbReference type="Google" id="ProtNLM"/>
    </source>
</evidence>
<accession>A0A9D3ZFA0</accession>
<evidence type="ECO:0000313" key="2">
    <source>
        <dbReference type="EMBL" id="KAH1031476.1"/>
    </source>
</evidence>
<dbReference type="OrthoDB" id="1001852at2759"/>
<reference evidence="2 3" key="1">
    <citation type="journal article" date="2021" name="Plant Biotechnol. J.">
        <title>Multi-omics assisted identification of the key and species-specific regulatory components of drought-tolerant mechanisms in Gossypium stocksii.</title>
        <authorList>
            <person name="Yu D."/>
            <person name="Ke L."/>
            <person name="Zhang D."/>
            <person name="Wu Y."/>
            <person name="Sun Y."/>
            <person name="Mei J."/>
            <person name="Sun J."/>
            <person name="Sun Y."/>
        </authorList>
    </citation>
    <scope>NUCLEOTIDE SEQUENCE [LARGE SCALE GENOMIC DNA]</scope>
    <source>
        <strain evidence="3">cv. E1</strain>
        <tissue evidence="2">Leaf</tissue>
    </source>
</reference>
<name>A0A9D3ZFA0_9ROSI</name>
<protein>
    <recommendedName>
        <fullName evidence="4">UBN2 domain-containing protein</fullName>
    </recommendedName>
</protein>
<sequence length="168" mass="19203">MHTLFCALGPEKYSGVSSCANAKKIWDKLEATHEGTNQVKKLKVGIITLNYKTIVMKLKENIKAVSDRFTIIINEPKSYRKTYLNEEIVQKILRSLPMSWDAKCTTIEEAKNLETLSLDELIDSLLTHEMRLKEVNKEEENVEKDKVDIALKSTIEEGNSNDDVDEDQ</sequence>
<dbReference type="Proteomes" id="UP000828251">
    <property type="component" value="Unassembled WGS sequence"/>
</dbReference>
<keyword evidence="3" id="KW-1185">Reference proteome</keyword>
<evidence type="ECO:0000313" key="3">
    <source>
        <dbReference type="Proteomes" id="UP000828251"/>
    </source>
</evidence>
<dbReference type="AlphaFoldDB" id="A0A9D3ZFA0"/>
<organism evidence="2 3">
    <name type="scientific">Gossypium stocksii</name>
    <dbReference type="NCBI Taxonomy" id="47602"/>
    <lineage>
        <taxon>Eukaryota</taxon>
        <taxon>Viridiplantae</taxon>
        <taxon>Streptophyta</taxon>
        <taxon>Embryophyta</taxon>
        <taxon>Tracheophyta</taxon>
        <taxon>Spermatophyta</taxon>
        <taxon>Magnoliopsida</taxon>
        <taxon>eudicotyledons</taxon>
        <taxon>Gunneridae</taxon>
        <taxon>Pentapetalae</taxon>
        <taxon>rosids</taxon>
        <taxon>malvids</taxon>
        <taxon>Malvales</taxon>
        <taxon>Malvaceae</taxon>
        <taxon>Malvoideae</taxon>
        <taxon>Gossypium</taxon>
    </lineage>
</organism>
<dbReference type="Pfam" id="PF14223">
    <property type="entry name" value="Retrotran_gag_2"/>
    <property type="match status" value="1"/>
</dbReference>
<dbReference type="EMBL" id="JAIQCV010000013">
    <property type="protein sequence ID" value="KAH1031476.1"/>
    <property type="molecule type" value="Genomic_DNA"/>
</dbReference>